<evidence type="ECO:0000256" key="2">
    <source>
        <dbReference type="ARBA" id="ARBA00022723"/>
    </source>
</evidence>
<dbReference type="SMART" id="SM00906">
    <property type="entry name" value="Fungal_trans"/>
    <property type="match status" value="1"/>
</dbReference>
<feature type="region of interest" description="Disordered" evidence="4">
    <location>
        <begin position="885"/>
        <end position="920"/>
    </location>
</feature>
<dbReference type="Proteomes" id="UP000774617">
    <property type="component" value="Unassembled WGS sequence"/>
</dbReference>
<dbReference type="SUPFAM" id="SSF57701">
    <property type="entry name" value="Zn2/Cys6 DNA-binding domain"/>
    <property type="match status" value="1"/>
</dbReference>
<dbReference type="CDD" id="cd12148">
    <property type="entry name" value="fungal_TF_MHR"/>
    <property type="match status" value="1"/>
</dbReference>
<feature type="compositionally biased region" description="Acidic residues" evidence="4">
    <location>
        <begin position="135"/>
        <end position="148"/>
    </location>
</feature>
<dbReference type="InterPro" id="IPR001138">
    <property type="entry name" value="Zn2Cys6_DnaBD"/>
</dbReference>
<dbReference type="SMART" id="SM00066">
    <property type="entry name" value="GAL4"/>
    <property type="match status" value="1"/>
</dbReference>
<comment type="subcellular location">
    <subcellularLocation>
        <location evidence="1">Nucleus</location>
    </subcellularLocation>
</comment>
<protein>
    <submittedName>
        <fullName evidence="6">Fungal-specific transcription factor domain-containing protein</fullName>
    </submittedName>
</protein>
<reference evidence="6 7" key="1">
    <citation type="journal article" date="2021" name="Nat. Commun.">
        <title>Genetic determinants of endophytism in the Arabidopsis root mycobiome.</title>
        <authorList>
            <person name="Mesny F."/>
            <person name="Miyauchi S."/>
            <person name="Thiergart T."/>
            <person name="Pickel B."/>
            <person name="Atanasova L."/>
            <person name="Karlsson M."/>
            <person name="Huettel B."/>
            <person name="Barry K.W."/>
            <person name="Haridas S."/>
            <person name="Chen C."/>
            <person name="Bauer D."/>
            <person name="Andreopoulos W."/>
            <person name="Pangilinan J."/>
            <person name="LaButti K."/>
            <person name="Riley R."/>
            <person name="Lipzen A."/>
            <person name="Clum A."/>
            <person name="Drula E."/>
            <person name="Henrissat B."/>
            <person name="Kohler A."/>
            <person name="Grigoriev I.V."/>
            <person name="Martin F.M."/>
            <person name="Hacquard S."/>
        </authorList>
    </citation>
    <scope>NUCLEOTIDE SEQUENCE [LARGE SCALE GENOMIC DNA]</scope>
    <source>
        <strain evidence="6 7">MPI-SDFR-AT-0080</strain>
    </source>
</reference>
<keyword evidence="7" id="KW-1185">Reference proteome</keyword>
<organism evidence="6 7">
    <name type="scientific">Macrophomina phaseolina</name>
    <dbReference type="NCBI Taxonomy" id="35725"/>
    <lineage>
        <taxon>Eukaryota</taxon>
        <taxon>Fungi</taxon>
        <taxon>Dikarya</taxon>
        <taxon>Ascomycota</taxon>
        <taxon>Pezizomycotina</taxon>
        <taxon>Dothideomycetes</taxon>
        <taxon>Dothideomycetes incertae sedis</taxon>
        <taxon>Botryosphaeriales</taxon>
        <taxon>Botryosphaeriaceae</taxon>
        <taxon>Macrophomina</taxon>
    </lineage>
</organism>
<dbReference type="InterPro" id="IPR007219">
    <property type="entry name" value="XnlR_reg_dom"/>
</dbReference>
<dbReference type="CDD" id="cd00067">
    <property type="entry name" value="GAL4"/>
    <property type="match status" value="1"/>
</dbReference>
<dbReference type="PANTHER" id="PTHR31001:SF40">
    <property type="entry name" value="ZN(II)2CYS6 TRANSCRIPTION FACTOR (EUROFUNG)"/>
    <property type="match status" value="1"/>
</dbReference>
<dbReference type="Pfam" id="PF00172">
    <property type="entry name" value="Zn_clus"/>
    <property type="match status" value="1"/>
</dbReference>
<evidence type="ECO:0000259" key="5">
    <source>
        <dbReference type="PROSITE" id="PS50048"/>
    </source>
</evidence>
<evidence type="ECO:0000256" key="1">
    <source>
        <dbReference type="ARBA" id="ARBA00004123"/>
    </source>
</evidence>
<evidence type="ECO:0000313" key="7">
    <source>
        <dbReference type="Proteomes" id="UP000774617"/>
    </source>
</evidence>
<name>A0ABQ8G348_9PEZI</name>
<dbReference type="InterPro" id="IPR036864">
    <property type="entry name" value="Zn2-C6_fun-type_DNA-bd_sf"/>
</dbReference>
<feature type="compositionally biased region" description="Polar residues" evidence="4">
    <location>
        <begin position="731"/>
        <end position="780"/>
    </location>
</feature>
<evidence type="ECO:0000256" key="4">
    <source>
        <dbReference type="SAM" id="MobiDB-lite"/>
    </source>
</evidence>
<comment type="caution">
    <text evidence="6">The sequence shown here is derived from an EMBL/GenBank/DDBJ whole genome shotgun (WGS) entry which is preliminary data.</text>
</comment>
<sequence length="920" mass="103435">MASPDSYNPHAQRESPSHANRPNAGPSKAHAAPQHHAVPPKIRRRNRLITSCLECRRRKLKCDKLHPCTNCTRFSRDCVFLAPALDAASQQKLAEIKEKMGSLERTLEEDIARKKEGRSRSESRPGSKLPGMDDFSADEDASELEEERGLEPTPLAIEDAPYDDAMCDDNLLDLGVQFGRMRITERIGGFVRPKLAQELTEALKEVPELFPDPNEPHPISRQIHPSSYLMPGPDYLAPSASFFFPSSRKHNLLQSLPAKSMSDTLLKQYWLAVHPVAPCVHRPSFERQYATFWRDISNGLEPRPSLQALVLAAMLSASVSLSEDTVTSEYGTTKSELVENFKEATEAALSRANVVRTTKLETLQAFVMYLIPLCRTEVSRAHSALTAMAIRLAECMGLHRDGARFGIPAVETHVRRLVWYQLCFLDIRVCEASGPRPQIREDDFDTKFPLNVNDADFESNDPPAKDADYFTDMTIVRMRFECTEMARLVWFERPRIERKQTTLTAVLGRIQNFRSAMEKRYGPMLDVKNPLHHMWQLVYNILSLRLILMVLHRYSSNMHRVMPDRLRTQMLNSAILLIENAIALDTHPNLKPWSWYGVSRVVAANHPPNAVFSFRWLLIMVSLGAHQQWHTGLLLMAEVYAKEPNPSYEERVWRCLDYVFELSPEMSIIDKAKYIIGGIRDRALVYQSIRRMRAPTDMEQPMGPRPYTTAMNHAARFWYPTMQKSVRARTGSPSTSDPSLSAATTPGMQSYGSMGNQSMPPGTQRGSDQNSAHVSPNLQHAQHPRPDMTTPPVKYEASIPDDTSRHQAYGKAPHQMGAPNLYGMPNVFNMSPGDTGSMGSGGVGGSPGDETMLEIDWNEWDRLFPQQLANGNPADMYIPDFSYPPVNDQTGHIPRTGSGQAPSMGGLPWGHVGTSQPRPQ</sequence>
<gene>
    <name evidence="6" type="ORF">B0J12DRAFT_702848</name>
</gene>
<dbReference type="Gene3D" id="4.10.240.10">
    <property type="entry name" value="Zn(2)-C6 fungal-type DNA-binding domain"/>
    <property type="match status" value="1"/>
</dbReference>
<keyword evidence="3" id="KW-0539">Nucleus</keyword>
<proteinExistence type="predicted"/>
<dbReference type="Pfam" id="PF04082">
    <property type="entry name" value="Fungal_trans"/>
    <property type="match status" value="1"/>
</dbReference>
<keyword evidence="2" id="KW-0479">Metal-binding</keyword>
<dbReference type="EMBL" id="JAGTJR010000030">
    <property type="protein sequence ID" value="KAH7039020.1"/>
    <property type="molecule type" value="Genomic_DNA"/>
</dbReference>
<dbReference type="InterPro" id="IPR050613">
    <property type="entry name" value="Sec_Metabolite_Reg"/>
</dbReference>
<feature type="compositionally biased region" description="Basic and acidic residues" evidence="4">
    <location>
        <begin position="107"/>
        <end position="125"/>
    </location>
</feature>
<evidence type="ECO:0000313" key="6">
    <source>
        <dbReference type="EMBL" id="KAH7039020.1"/>
    </source>
</evidence>
<dbReference type="PROSITE" id="PS00463">
    <property type="entry name" value="ZN2_CY6_FUNGAL_1"/>
    <property type="match status" value="1"/>
</dbReference>
<feature type="domain" description="Zn(2)-C6 fungal-type" evidence="5">
    <location>
        <begin position="51"/>
        <end position="80"/>
    </location>
</feature>
<feature type="region of interest" description="Disordered" evidence="4">
    <location>
        <begin position="725"/>
        <end position="812"/>
    </location>
</feature>
<dbReference type="PANTHER" id="PTHR31001">
    <property type="entry name" value="UNCHARACTERIZED TRANSCRIPTIONAL REGULATORY PROTEIN"/>
    <property type="match status" value="1"/>
</dbReference>
<feature type="region of interest" description="Disordered" evidence="4">
    <location>
        <begin position="107"/>
        <end position="150"/>
    </location>
</feature>
<accession>A0ABQ8G348</accession>
<feature type="region of interest" description="Disordered" evidence="4">
    <location>
        <begin position="1"/>
        <end position="43"/>
    </location>
</feature>
<dbReference type="PROSITE" id="PS50048">
    <property type="entry name" value="ZN2_CY6_FUNGAL_2"/>
    <property type="match status" value="1"/>
</dbReference>
<evidence type="ECO:0000256" key="3">
    <source>
        <dbReference type="ARBA" id="ARBA00023242"/>
    </source>
</evidence>
<feature type="compositionally biased region" description="Low complexity" evidence="4">
    <location>
        <begin position="29"/>
        <end position="40"/>
    </location>
</feature>